<feature type="region of interest" description="Disordered" evidence="1">
    <location>
        <begin position="118"/>
        <end position="147"/>
    </location>
</feature>
<protein>
    <submittedName>
        <fullName evidence="2">Uncharacterized protein</fullName>
    </submittedName>
</protein>
<dbReference type="Proteomes" id="UP000756921">
    <property type="component" value="Unassembled WGS sequence"/>
</dbReference>
<accession>A0A9P6GT05</accession>
<sequence>MTSAASSTRTRKPNPTQTSTSRLAWPRTNDHLSSPTNDHLSSPTNDHLSSPTNDHLNSRDTATACPSPFAFQPASGQAKRRLATSTRTAARLTPNTHEAVPKSLFRFLFASVPQGCSGSSSPAASGQHLRRPWQSRARPHRDGWTEGALLLPSPAQPSPAQPPNQGECTFLPWGVWVLAIRFLAMGRPGAGHCAGHLLSCHGASGCPCRTCVQRAVEPAYNRTCLQSDLPTIEPAYNRTCVQSNLGRNMPSRAFARESCSLRHWNVSSIELLVAALER</sequence>
<evidence type="ECO:0000313" key="2">
    <source>
        <dbReference type="EMBL" id="KAF9741332.1"/>
    </source>
</evidence>
<comment type="caution">
    <text evidence="2">The sequence shown here is derived from an EMBL/GenBank/DDBJ whole genome shotgun (WGS) entry which is preliminary data.</text>
</comment>
<dbReference type="EMBL" id="WJXW01000001">
    <property type="protein sequence ID" value="KAF9741332.1"/>
    <property type="molecule type" value="Genomic_DNA"/>
</dbReference>
<evidence type="ECO:0000313" key="3">
    <source>
        <dbReference type="Proteomes" id="UP000756921"/>
    </source>
</evidence>
<reference evidence="2" key="1">
    <citation type="journal article" date="2020" name="Mol. Plant Microbe Interact.">
        <title>Genome Sequence of the Biocontrol Agent Coniothyrium minitans strain Conio (IMI 134523).</title>
        <authorList>
            <person name="Patel D."/>
            <person name="Shittu T.A."/>
            <person name="Baroncelli R."/>
            <person name="Muthumeenakshi S."/>
            <person name="Osborne T.H."/>
            <person name="Janganan T.K."/>
            <person name="Sreenivasaprasad S."/>
        </authorList>
    </citation>
    <scope>NUCLEOTIDE SEQUENCE</scope>
    <source>
        <strain evidence="2">Conio</strain>
    </source>
</reference>
<evidence type="ECO:0000256" key="1">
    <source>
        <dbReference type="SAM" id="MobiDB-lite"/>
    </source>
</evidence>
<organism evidence="2 3">
    <name type="scientific">Paraphaeosphaeria minitans</name>
    <dbReference type="NCBI Taxonomy" id="565426"/>
    <lineage>
        <taxon>Eukaryota</taxon>
        <taxon>Fungi</taxon>
        <taxon>Dikarya</taxon>
        <taxon>Ascomycota</taxon>
        <taxon>Pezizomycotina</taxon>
        <taxon>Dothideomycetes</taxon>
        <taxon>Pleosporomycetidae</taxon>
        <taxon>Pleosporales</taxon>
        <taxon>Massarineae</taxon>
        <taxon>Didymosphaeriaceae</taxon>
        <taxon>Paraphaeosphaeria</taxon>
    </lineage>
</organism>
<name>A0A9P6GT05_9PLEO</name>
<feature type="compositionally biased region" description="Polar residues" evidence="1">
    <location>
        <begin position="1"/>
        <end position="22"/>
    </location>
</feature>
<feature type="region of interest" description="Disordered" evidence="1">
    <location>
        <begin position="1"/>
        <end position="90"/>
    </location>
</feature>
<dbReference type="AlphaFoldDB" id="A0A9P6GT05"/>
<gene>
    <name evidence="2" type="ORF">PMIN01_00871</name>
</gene>
<feature type="compositionally biased region" description="Basic residues" evidence="1">
    <location>
        <begin position="128"/>
        <end position="139"/>
    </location>
</feature>
<keyword evidence="3" id="KW-1185">Reference proteome</keyword>
<proteinExistence type="predicted"/>
<feature type="compositionally biased region" description="Polar residues" evidence="1">
    <location>
        <begin position="31"/>
        <end position="61"/>
    </location>
</feature>
<feature type="compositionally biased region" description="Low complexity" evidence="1">
    <location>
        <begin position="118"/>
        <end position="127"/>
    </location>
</feature>